<sequence length="669" mass="76411">MLPSTSPKLSKYFVLRNFLSDYKALRRAFPYTKSDLLLVRAQKSRRNKQSSSMDQDNQDTPSANGNGSKRQRLLGIARATRDTYIPRLTGSVSQLATDVTMRMSGGGSYYNRDLFDELGRLKFPKDTSITLYDTYTRIEDGKYFVNVKGWLWCPGVMTRKNRLILSLAKQITKYNVNPTKSTQAVEKWESESLQQDILSDDVESVNSDGTISPRPPLSSNSSTTSSITTFNDEGGGGNDNRIKERMSQFIARSIPNSELEISVGSEDLQQEITTTKVITNNNGHFDCCIAVDYLPSIVQVRSSHDESIYCFKEIMLVEDNGVGLISDIDDTIKLTGVIGDKRSLMTSLLTKDVSDWLIPSMCKWYNDMFLLSNVSFHYVSNSPWQLYGVIKDFMAQGNFPKGSINLKQYSGNIISSLMEPSKSRKSSTLNKILEDFKYKRFICIGDSGEYDFEAYVDLAIKYPGRILAIYIRYVENSMSDVDDTKILKQVIRMIDKHKLRQQKRGITKSKTFSVYHDDNNQPNLIDLSDDISSNRHRKLPPMKPIKPQNLKGEKNQNPPPLPKRRDQSSNGLRKTHTETDIYFHPTEHENDLSENLYDVYNSHDFYELQDMDNKGYQWVTKMNDALVALKNSPIEIHIFKDDEELFFESSLMNSKEALTDLTKIVKENN</sequence>
<evidence type="ECO:0000313" key="3">
    <source>
        <dbReference type="EMBL" id="KAG7194318.1"/>
    </source>
</evidence>
<dbReference type="GeneID" id="66117904"/>
<reference evidence="3" key="1">
    <citation type="submission" date="2021-03" db="EMBL/GenBank/DDBJ databases">
        <authorList>
            <person name="Palmer J.M."/>
        </authorList>
    </citation>
    <scope>NUCLEOTIDE SEQUENCE</scope>
    <source>
        <strain evidence="3">ARV_011</strain>
    </source>
</reference>
<evidence type="ECO:0000259" key="2">
    <source>
        <dbReference type="Pfam" id="PF09949"/>
    </source>
</evidence>
<dbReference type="GO" id="GO:0030479">
    <property type="term" value="C:actin cortical patch"/>
    <property type="evidence" value="ECO:0007669"/>
    <property type="project" value="TreeGrafter"/>
</dbReference>
<comment type="caution">
    <text evidence="3">The sequence shown here is derived from an EMBL/GenBank/DDBJ whole genome shotgun (WGS) entry which is preliminary data.</text>
</comment>
<gene>
    <name evidence="3" type="ORF">KQ657_004530</name>
</gene>
<proteinExistence type="predicted"/>
<evidence type="ECO:0000256" key="1">
    <source>
        <dbReference type="SAM" id="MobiDB-lite"/>
    </source>
</evidence>
<organism evidence="3 4">
    <name type="scientific">Scheffersomyces spartinae</name>
    <dbReference type="NCBI Taxonomy" id="45513"/>
    <lineage>
        <taxon>Eukaryota</taxon>
        <taxon>Fungi</taxon>
        <taxon>Dikarya</taxon>
        <taxon>Ascomycota</taxon>
        <taxon>Saccharomycotina</taxon>
        <taxon>Pichiomycetes</taxon>
        <taxon>Debaryomycetaceae</taxon>
        <taxon>Scheffersomyces</taxon>
    </lineage>
</organism>
<feature type="region of interest" description="Disordered" evidence="1">
    <location>
        <begin position="42"/>
        <end position="72"/>
    </location>
</feature>
<feature type="region of interest" description="Disordered" evidence="1">
    <location>
        <begin position="523"/>
        <end position="572"/>
    </location>
</feature>
<dbReference type="AlphaFoldDB" id="A0A9P7VAE2"/>
<protein>
    <recommendedName>
        <fullName evidence="2">Phosphatidate phosphatase APP1 catalytic domain-containing protein</fullName>
    </recommendedName>
</protein>
<dbReference type="InterPro" id="IPR052935">
    <property type="entry name" value="Mg2+_PAP"/>
</dbReference>
<name>A0A9P7VAE2_9ASCO</name>
<dbReference type="OrthoDB" id="541883at2759"/>
<dbReference type="GO" id="GO:0008195">
    <property type="term" value="F:phosphatidate phosphatase activity"/>
    <property type="evidence" value="ECO:0007669"/>
    <property type="project" value="InterPro"/>
</dbReference>
<feature type="compositionally biased region" description="Low complexity" evidence="1">
    <location>
        <begin position="218"/>
        <end position="229"/>
    </location>
</feature>
<keyword evidence="4" id="KW-1185">Reference proteome</keyword>
<accession>A0A9P7VAE2</accession>
<feature type="compositionally biased region" description="Polar residues" evidence="1">
    <location>
        <begin position="49"/>
        <end position="68"/>
    </location>
</feature>
<dbReference type="PANTHER" id="PTHR28208">
    <property type="entry name" value="PHOSPHATIDATE PHOSPHATASE APP1"/>
    <property type="match status" value="1"/>
</dbReference>
<dbReference type="Pfam" id="PF09949">
    <property type="entry name" value="APP1_cat"/>
    <property type="match status" value="1"/>
</dbReference>
<dbReference type="InterPro" id="IPR019236">
    <property type="entry name" value="APP1_cat"/>
</dbReference>
<dbReference type="PANTHER" id="PTHR28208:SF3">
    <property type="entry name" value="PHOSPHATIDATE PHOSPHATASE APP1"/>
    <property type="match status" value="1"/>
</dbReference>
<dbReference type="Proteomes" id="UP000790833">
    <property type="component" value="Unassembled WGS sequence"/>
</dbReference>
<dbReference type="RefSeq" id="XP_043049865.1">
    <property type="nucleotide sequence ID" value="XM_043195199.1"/>
</dbReference>
<feature type="domain" description="Phosphatidate phosphatase APP1 catalytic" evidence="2">
    <location>
        <begin position="322"/>
        <end position="472"/>
    </location>
</feature>
<dbReference type="EMBL" id="JAHMUF010000007">
    <property type="protein sequence ID" value="KAG7194318.1"/>
    <property type="molecule type" value="Genomic_DNA"/>
</dbReference>
<feature type="region of interest" description="Disordered" evidence="1">
    <location>
        <begin position="203"/>
        <end position="239"/>
    </location>
</feature>
<evidence type="ECO:0000313" key="4">
    <source>
        <dbReference type="Proteomes" id="UP000790833"/>
    </source>
</evidence>